<dbReference type="Gene3D" id="1.10.443.10">
    <property type="entry name" value="Intergrase catalytic core"/>
    <property type="match status" value="1"/>
</dbReference>
<evidence type="ECO:0000313" key="1">
    <source>
        <dbReference type="EMBL" id="KIY61208.1"/>
    </source>
</evidence>
<sequence length="59" mass="6526">WFEKRLHSSLLGRSFGGHSMCPGGATFYASLGLSEATIQALGRWSSSTWQIYLRDHPAV</sequence>
<dbReference type="GO" id="GO:0006310">
    <property type="term" value="P:DNA recombination"/>
    <property type="evidence" value="ECO:0007669"/>
    <property type="project" value="InterPro"/>
</dbReference>
<name>A0A0D7AS89_9AGAR</name>
<dbReference type="AlphaFoldDB" id="A0A0D7AS89"/>
<dbReference type="OrthoDB" id="5598396at2759"/>
<keyword evidence="2" id="KW-1185">Reference proteome</keyword>
<gene>
    <name evidence="1" type="ORF">CYLTODRAFT_332523</name>
</gene>
<dbReference type="GO" id="GO:0003677">
    <property type="term" value="F:DNA binding"/>
    <property type="evidence" value="ECO:0007669"/>
    <property type="project" value="InterPro"/>
</dbReference>
<protein>
    <submittedName>
        <fullName evidence="1">Uncharacterized protein</fullName>
    </submittedName>
</protein>
<organism evidence="1 2">
    <name type="scientific">Cylindrobasidium torrendii FP15055 ss-10</name>
    <dbReference type="NCBI Taxonomy" id="1314674"/>
    <lineage>
        <taxon>Eukaryota</taxon>
        <taxon>Fungi</taxon>
        <taxon>Dikarya</taxon>
        <taxon>Basidiomycota</taxon>
        <taxon>Agaricomycotina</taxon>
        <taxon>Agaricomycetes</taxon>
        <taxon>Agaricomycetidae</taxon>
        <taxon>Agaricales</taxon>
        <taxon>Marasmiineae</taxon>
        <taxon>Physalacriaceae</taxon>
        <taxon>Cylindrobasidium</taxon>
    </lineage>
</organism>
<dbReference type="EMBL" id="KN881012">
    <property type="protein sequence ID" value="KIY61208.1"/>
    <property type="molecule type" value="Genomic_DNA"/>
</dbReference>
<dbReference type="InterPro" id="IPR013762">
    <property type="entry name" value="Integrase-like_cat_sf"/>
</dbReference>
<evidence type="ECO:0000313" key="2">
    <source>
        <dbReference type="Proteomes" id="UP000054007"/>
    </source>
</evidence>
<proteinExistence type="predicted"/>
<accession>A0A0D7AS89</accession>
<dbReference type="GO" id="GO:0015074">
    <property type="term" value="P:DNA integration"/>
    <property type="evidence" value="ECO:0007669"/>
    <property type="project" value="InterPro"/>
</dbReference>
<reference evidence="1 2" key="1">
    <citation type="journal article" date="2015" name="Fungal Genet. Biol.">
        <title>Evolution of novel wood decay mechanisms in Agaricales revealed by the genome sequences of Fistulina hepatica and Cylindrobasidium torrendii.</title>
        <authorList>
            <person name="Floudas D."/>
            <person name="Held B.W."/>
            <person name="Riley R."/>
            <person name="Nagy L.G."/>
            <person name="Koehler G."/>
            <person name="Ransdell A.S."/>
            <person name="Younus H."/>
            <person name="Chow J."/>
            <person name="Chiniquy J."/>
            <person name="Lipzen A."/>
            <person name="Tritt A."/>
            <person name="Sun H."/>
            <person name="Haridas S."/>
            <person name="LaButti K."/>
            <person name="Ohm R.A."/>
            <person name="Kues U."/>
            <person name="Blanchette R.A."/>
            <person name="Grigoriev I.V."/>
            <person name="Minto R.E."/>
            <person name="Hibbett D.S."/>
        </authorList>
    </citation>
    <scope>NUCLEOTIDE SEQUENCE [LARGE SCALE GENOMIC DNA]</scope>
    <source>
        <strain evidence="1 2">FP15055 ss-10</strain>
    </source>
</reference>
<feature type="non-terminal residue" evidence="1">
    <location>
        <position position="59"/>
    </location>
</feature>
<dbReference type="Proteomes" id="UP000054007">
    <property type="component" value="Unassembled WGS sequence"/>
</dbReference>
<feature type="non-terminal residue" evidence="1">
    <location>
        <position position="1"/>
    </location>
</feature>